<feature type="compositionally biased region" description="Low complexity" evidence="5">
    <location>
        <begin position="213"/>
        <end position="224"/>
    </location>
</feature>
<dbReference type="GO" id="GO:0016926">
    <property type="term" value="P:protein desumoylation"/>
    <property type="evidence" value="ECO:0007669"/>
    <property type="project" value="TreeGrafter"/>
</dbReference>
<dbReference type="PANTHER" id="PTHR12606">
    <property type="entry name" value="SENTRIN/SUMO-SPECIFIC PROTEASE"/>
    <property type="match status" value="1"/>
</dbReference>
<keyword evidence="3" id="KW-0378">Hydrolase</keyword>
<dbReference type="EMBL" id="AP028214">
    <property type="protein sequence ID" value="BEI90171.1"/>
    <property type="molecule type" value="Genomic_DNA"/>
</dbReference>
<dbReference type="Proteomes" id="UP001233271">
    <property type="component" value="Chromosome 3"/>
</dbReference>
<sequence length="622" mass="70097">MNGSPVTKRPRDHSPPSQRSSKRRRPVSSTISESGTVESSSFFHNLGQRFMSWWNSETPTAPSLSSRNGSPSRRGKRRASVRRRPENNGHVIELVDDDSDEDDIDASEKAAAAAKRRRSKQVAARSTLNDHVLPSHAGPSVIADSPMPSSLNIHPYLDETLFKTRFAAAPATPTSGGTPSSASPTATQPHRHPDTTDRPIRRYDWERPSSLGSPRSDVSSCSSRPLKDSSPTKHGFKSKKSLRHSSDHRQLDMVDQYMRRLEGMGAADELLAFRRVKAEMQLEQSRSSSKKMLRRARSVGNLGQPSKGLSAFTSDLRKTLDEASLPKQPTYNLVRPHQKREIPALWEPLDSPLHRQQQIEKTVAERKIKLALSRAGPPIPSKLTPSQAAIVDDTLHDPHFQVTVGAEQINAASIRRLRPGQWLNDEVVNCYAQLINLRSSKGDPSDRVHCWNSFFYQKLSDQGYVGANLKRWTKRFKLDIFSLHKMLVPINHNNAHWVCAVVDFRRQRIEYYDSMHDSGNRMSVFQNLRDYLKAEHKEKKGTVLNLSGWTDAFNPGSPKQDNVNDCGVFACQTLEMASRGRDLIDSKFDFKQSNMPFFRRLMIVEIASGELAQRPWSRLADA</sequence>
<evidence type="ECO:0000256" key="4">
    <source>
        <dbReference type="ARBA" id="ARBA00022807"/>
    </source>
</evidence>
<evidence type="ECO:0000256" key="2">
    <source>
        <dbReference type="ARBA" id="ARBA00022670"/>
    </source>
</evidence>
<protein>
    <recommendedName>
        <fullName evidence="6">Ubiquitin-like protease family profile domain-containing protein</fullName>
    </recommendedName>
</protein>
<dbReference type="PROSITE" id="PS50600">
    <property type="entry name" value="ULP_PROTEASE"/>
    <property type="match status" value="1"/>
</dbReference>
<accession>A0AA48L0P6</accession>
<dbReference type="GO" id="GO:0016929">
    <property type="term" value="F:deSUMOylase activity"/>
    <property type="evidence" value="ECO:0007669"/>
    <property type="project" value="TreeGrafter"/>
</dbReference>
<dbReference type="KEGG" id="ccac:CcaHIS019_0302410"/>
<feature type="compositionally biased region" description="Basic residues" evidence="5">
    <location>
        <begin position="234"/>
        <end position="243"/>
    </location>
</feature>
<evidence type="ECO:0000313" key="8">
    <source>
        <dbReference type="Proteomes" id="UP001233271"/>
    </source>
</evidence>
<gene>
    <name evidence="7" type="ORF">CcaverHIS019_0302410</name>
</gene>
<feature type="region of interest" description="Disordered" evidence="5">
    <location>
        <begin position="169"/>
        <end position="251"/>
    </location>
</feature>
<comment type="similarity">
    <text evidence="1">Belongs to the peptidase C48 family.</text>
</comment>
<dbReference type="Gene3D" id="3.40.395.10">
    <property type="entry name" value="Adenoviral Proteinase, Chain A"/>
    <property type="match status" value="1"/>
</dbReference>
<feature type="domain" description="Ubiquitin-like protease family profile" evidence="6">
    <location>
        <begin position="407"/>
        <end position="577"/>
    </location>
</feature>
<feature type="compositionally biased region" description="Polar residues" evidence="5">
    <location>
        <begin position="30"/>
        <end position="41"/>
    </location>
</feature>
<feature type="compositionally biased region" description="Low complexity" evidence="5">
    <location>
        <begin position="169"/>
        <end position="187"/>
    </location>
</feature>
<evidence type="ECO:0000259" key="6">
    <source>
        <dbReference type="PROSITE" id="PS50600"/>
    </source>
</evidence>
<feature type="region of interest" description="Disordered" evidence="5">
    <location>
        <begin position="55"/>
        <end position="146"/>
    </location>
</feature>
<name>A0AA48L0P6_9TREE</name>
<dbReference type="PANTHER" id="PTHR12606:SF141">
    <property type="entry name" value="GH15225P-RELATED"/>
    <property type="match status" value="1"/>
</dbReference>
<feature type="compositionally biased region" description="Polar residues" evidence="5">
    <location>
        <begin position="55"/>
        <end position="71"/>
    </location>
</feature>
<dbReference type="GO" id="GO:0005634">
    <property type="term" value="C:nucleus"/>
    <property type="evidence" value="ECO:0007669"/>
    <property type="project" value="TreeGrafter"/>
</dbReference>
<dbReference type="InterPro" id="IPR003653">
    <property type="entry name" value="Peptidase_C48_C"/>
</dbReference>
<keyword evidence="4" id="KW-0788">Thiol protease</keyword>
<evidence type="ECO:0000256" key="1">
    <source>
        <dbReference type="ARBA" id="ARBA00005234"/>
    </source>
</evidence>
<feature type="compositionally biased region" description="Basic residues" evidence="5">
    <location>
        <begin position="73"/>
        <end position="82"/>
    </location>
</feature>
<dbReference type="RefSeq" id="XP_060455437.1">
    <property type="nucleotide sequence ID" value="XM_060598665.1"/>
</dbReference>
<feature type="compositionally biased region" description="Basic and acidic residues" evidence="5">
    <location>
        <begin position="191"/>
        <end position="207"/>
    </location>
</feature>
<dbReference type="SUPFAM" id="SSF54001">
    <property type="entry name" value="Cysteine proteinases"/>
    <property type="match status" value="1"/>
</dbReference>
<dbReference type="GeneID" id="85494042"/>
<proteinExistence type="inferred from homology"/>
<evidence type="ECO:0000256" key="5">
    <source>
        <dbReference type="SAM" id="MobiDB-lite"/>
    </source>
</evidence>
<feature type="region of interest" description="Disordered" evidence="5">
    <location>
        <begin position="1"/>
        <end position="41"/>
    </location>
</feature>
<dbReference type="Pfam" id="PF02902">
    <property type="entry name" value="Peptidase_C48"/>
    <property type="match status" value="1"/>
</dbReference>
<dbReference type="AlphaFoldDB" id="A0AA48L0P6"/>
<dbReference type="GO" id="GO:0006508">
    <property type="term" value="P:proteolysis"/>
    <property type="evidence" value="ECO:0007669"/>
    <property type="project" value="UniProtKB-KW"/>
</dbReference>
<reference evidence="7" key="1">
    <citation type="journal article" date="2023" name="BMC Genomics">
        <title>Chromosome-level genome assemblies of Cutaneotrichosporon spp. (Trichosporonales, Basidiomycota) reveal imbalanced evolution between nucleotide sequences and chromosome synteny.</title>
        <authorList>
            <person name="Kobayashi Y."/>
            <person name="Kayamori A."/>
            <person name="Aoki K."/>
            <person name="Shiwa Y."/>
            <person name="Matsutani M."/>
            <person name="Fujita N."/>
            <person name="Sugita T."/>
            <person name="Iwasaki W."/>
            <person name="Tanaka N."/>
            <person name="Takashima M."/>
        </authorList>
    </citation>
    <scope>NUCLEOTIDE SEQUENCE</scope>
    <source>
        <strain evidence="7">HIS019</strain>
    </source>
</reference>
<dbReference type="InterPro" id="IPR038765">
    <property type="entry name" value="Papain-like_cys_pep_sf"/>
</dbReference>
<keyword evidence="2" id="KW-0645">Protease</keyword>
<evidence type="ECO:0000313" key="7">
    <source>
        <dbReference type="EMBL" id="BEI90171.1"/>
    </source>
</evidence>
<feature type="compositionally biased region" description="Acidic residues" evidence="5">
    <location>
        <begin position="94"/>
        <end position="105"/>
    </location>
</feature>
<evidence type="ECO:0000256" key="3">
    <source>
        <dbReference type="ARBA" id="ARBA00022801"/>
    </source>
</evidence>
<keyword evidence="8" id="KW-1185">Reference proteome</keyword>
<organism evidence="7 8">
    <name type="scientific">Cutaneotrichosporon cavernicola</name>
    <dbReference type="NCBI Taxonomy" id="279322"/>
    <lineage>
        <taxon>Eukaryota</taxon>
        <taxon>Fungi</taxon>
        <taxon>Dikarya</taxon>
        <taxon>Basidiomycota</taxon>
        <taxon>Agaricomycotina</taxon>
        <taxon>Tremellomycetes</taxon>
        <taxon>Trichosporonales</taxon>
        <taxon>Trichosporonaceae</taxon>
        <taxon>Cutaneotrichosporon</taxon>
    </lineage>
</organism>